<evidence type="ECO:0000313" key="2">
    <source>
        <dbReference type="EMBL" id="KAK0153310.1"/>
    </source>
</evidence>
<organism evidence="2 3">
    <name type="scientific">Merluccius polli</name>
    <name type="common">Benguela hake</name>
    <name type="synonym">Merluccius cadenati</name>
    <dbReference type="NCBI Taxonomy" id="89951"/>
    <lineage>
        <taxon>Eukaryota</taxon>
        <taxon>Metazoa</taxon>
        <taxon>Chordata</taxon>
        <taxon>Craniata</taxon>
        <taxon>Vertebrata</taxon>
        <taxon>Euteleostomi</taxon>
        <taxon>Actinopterygii</taxon>
        <taxon>Neopterygii</taxon>
        <taxon>Teleostei</taxon>
        <taxon>Neoteleostei</taxon>
        <taxon>Acanthomorphata</taxon>
        <taxon>Zeiogadaria</taxon>
        <taxon>Gadariae</taxon>
        <taxon>Gadiformes</taxon>
        <taxon>Gadoidei</taxon>
        <taxon>Merlucciidae</taxon>
        <taxon>Merluccius</taxon>
    </lineage>
</organism>
<gene>
    <name evidence="2" type="ORF">N1851_004993</name>
</gene>
<proteinExistence type="predicted"/>
<dbReference type="PANTHER" id="PTHR35617">
    <property type="entry name" value="PHAGE_INTEGRASE DOMAIN-CONTAINING PROTEIN"/>
    <property type="match status" value="1"/>
</dbReference>
<evidence type="ECO:0000256" key="1">
    <source>
        <dbReference type="ARBA" id="ARBA00023125"/>
    </source>
</evidence>
<dbReference type="SUPFAM" id="SSF47823">
    <property type="entry name" value="lambda integrase-like, N-terminal domain"/>
    <property type="match status" value="1"/>
</dbReference>
<reference evidence="2" key="1">
    <citation type="journal article" date="2023" name="Front. Mar. Sci.">
        <title>A new Merluccius polli reference genome to investigate the effects of global change in West African waters.</title>
        <authorList>
            <person name="Mateo J.L."/>
            <person name="Blanco-Fernandez C."/>
            <person name="Garcia-Vazquez E."/>
            <person name="Machado-Schiaffino G."/>
        </authorList>
    </citation>
    <scope>NUCLEOTIDE SEQUENCE</scope>
    <source>
        <strain evidence="2">C29</strain>
        <tissue evidence="2">Fin</tissue>
    </source>
</reference>
<keyword evidence="1" id="KW-0238">DNA-binding</keyword>
<dbReference type="Gene3D" id="1.10.150.130">
    <property type="match status" value="1"/>
</dbReference>
<dbReference type="GO" id="GO:0003677">
    <property type="term" value="F:DNA binding"/>
    <property type="evidence" value="ECO:0007669"/>
    <property type="project" value="UniProtKB-KW"/>
</dbReference>
<dbReference type="AlphaFoldDB" id="A0AA47N7I2"/>
<evidence type="ECO:0000313" key="3">
    <source>
        <dbReference type="Proteomes" id="UP001174136"/>
    </source>
</evidence>
<dbReference type="PANTHER" id="PTHR35617:SF3">
    <property type="entry name" value="CORE-BINDING (CB) DOMAIN-CONTAINING PROTEIN"/>
    <property type="match status" value="1"/>
</dbReference>
<accession>A0AA47N7I2</accession>
<protein>
    <submittedName>
        <fullName evidence="2">Uncharacterized protein</fullName>
    </submittedName>
</protein>
<name>A0AA47N7I2_MERPO</name>
<comment type="caution">
    <text evidence="2">The sequence shown here is derived from an EMBL/GenBank/DDBJ whole genome shotgun (WGS) entry which is preliminary data.</text>
</comment>
<dbReference type="InterPro" id="IPR010998">
    <property type="entry name" value="Integrase_recombinase_N"/>
</dbReference>
<dbReference type="Proteomes" id="UP001174136">
    <property type="component" value="Unassembled WGS sequence"/>
</dbReference>
<sequence>MASESGSALGLAIGSQDPLLASCDQSVIHTVLSSRAPSTKSLYANRWKLFSEWCQTQGEVPENCSVAIILHFLQSLLDTCINLKGICSGHFMPECTRQWGQTIWAHRGVGHCSAVMGLDIGFEVSVSAPIRTHRRGRMQVAVCKDGIFAGNHISESEWVNSMPCQ</sequence>
<keyword evidence="3" id="KW-1185">Reference proteome</keyword>
<dbReference type="EMBL" id="JAOPHQ010000854">
    <property type="protein sequence ID" value="KAK0153310.1"/>
    <property type="molecule type" value="Genomic_DNA"/>
</dbReference>